<comment type="catalytic activity">
    <reaction evidence="5">
        <text>a 2-demethylmenaquinol + S-adenosyl-L-methionine = a menaquinol + S-adenosyl-L-homocysteine + H(+)</text>
        <dbReference type="Rhea" id="RHEA:42640"/>
        <dbReference type="Rhea" id="RHEA-COMP:9539"/>
        <dbReference type="Rhea" id="RHEA-COMP:9563"/>
        <dbReference type="ChEBI" id="CHEBI:15378"/>
        <dbReference type="ChEBI" id="CHEBI:18151"/>
        <dbReference type="ChEBI" id="CHEBI:55437"/>
        <dbReference type="ChEBI" id="CHEBI:57856"/>
        <dbReference type="ChEBI" id="CHEBI:59789"/>
        <dbReference type="EC" id="2.1.1.163"/>
    </reaction>
</comment>
<dbReference type="GO" id="GO:0032259">
    <property type="term" value="P:methylation"/>
    <property type="evidence" value="ECO:0007669"/>
    <property type="project" value="UniProtKB-KW"/>
</dbReference>
<dbReference type="InterPro" id="IPR023576">
    <property type="entry name" value="UbiE/COQ5_MeTrFase_CS"/>
</dbReference>
<accession>A0A4R2GM48</accession>
<dbReference type="EMBL" id="SLWK01000002">
    <property type="protein sequence ID" value="TCO09778.1"/>
    <property type="molecule type" value="Genomic_DNA"/>
</dbReference>
<evidence type="ECO:0000313" key="7">
    <source>
        <dbReference type="Proteomes" id="UP000295221"/>
    </source>
</evidence>
<dbReference type="InterPro" id="IPR004033">
    <property type="entry name" value="UbiE/COQ5_MeTrFase"/>
</dbReference>
<dbReference type="PROSITE" id="PS01184">
    <property type="entry name" value="UBIE_2"/>
    <property type="match status" value="1"/>
</dbReference>
<comment type="caution">
    <text evidence="6">The sequence shown here is derived from an EMBL/GenBank/DDBJ whole genome shotgun (WGS) entry which is preliminary data.</text>
</comment>
<feature type="binding site" evidence="5">
    <location>
        <position position="85"/>
    </location>
    <ligand>
        <name>S-adenosyl-L-methionine</name>
        <dbReference type="ChEBI" id="CHEBI:59789"/>
    </ligand>
</feature>
<feature type="binding site" evidence="5">
    <location>
        <begin position="113"/>
        <end position="114"/>
    </location>
    <ligand>
        <name>S-adenosyl-L-methionine</name>
        <dbReference type="ChEBI" id="CHEBI:59789"/>
    </ligand>
</feature>
<dbReference type="EC" id="2.1.1.163" evidence="5"/>
<comment type="pathway">
    <text evidence="5">Quinol/quinone metabolism; menaquinone biosynthesis; menaquinol from 1,4-dihydroxy-2-naphthoate: step 2/2.</text>
</comment>
<feature type="binding site" evidence="5">
    <location>
        <position position="66"/>
    </location>
    <ligand>
        <name>S-adenosyl-L-methionine</name>
        <dbReference type="ChEBI" id="CHEBI:59789"/>
    </ligand>
</feature>
<evidence type="ECO:0000256" key="4">
    <source>
        <dbReference type="ARBA" id="ARBA00022691"/>
    </source>
</evidence>
<comment type="function">
    <text evidence="5">Methyltransferase required for the conversion of demethylmenaquinol (DMKH2) to menaquinol (MKH2).</text>
</comment>
<dbReference type="InterPro" id="IPR029063">
    <property type="entry name" value="SAM-dependent_MTases_sf"/>
</dbReference>
<dbReference type="RefSeq" id="WP_132432568.1">
    <property type="nucleotide sequence ID" value="NZ_SLWK01000002.1"/>
</dbReference>
<sequence length="243" mass="27208">MDIVPYTQQRGTKKEQVTYMFNKIAPQYDLLNHLFSFGIDKDWRRKVVDEVKKTKNPVILDVATGTGDLALALAASRPTAIHAIDISPGMLNIARKKVLSRGLQNTIMLTEADSEAIPFPNGKFDVATVAFGVRNFGNLNLGLIEINRVLKPGGKIIVLEFSRPNVFPMKQFYRCYFNRLIPFCGALFSKDREAYSYLSASVMAFPEGAEFEQELMMAGFDDIKTHRLSLGIASIYIATKSLQ</sequence>
<gene>
    <name evidence="5" type="primary">menG</name>
    <name evidence="6" type="ORF">EV194_102204</name>
</gene>
<organism evidence="6 7">
    <name type="scientific">Natronoflexus pectinivorans</name>
    <dbReference type="NCBI Taxonomy" id="682526"/>
    <lineage>
        <taxon>Bacteria</taxon>
        <taxon>Pseudomonadati</taxon>
        <taxon>Bacteroidota</taxon>
        <taxon>Bacteroidia</taxon>
        <taxon>Marinilabiliales</taxon>
        <taxon>Marinilabiliaceae</taxon>
        <taxon>Natronoflexus</taxon>
    </lineage>
</organism>
<evidence type="ECO:0000256" key="5">
    <source>
        <dbReference type="HAMAP-Rule" id="MF_01813"/>
    </source>
</evidence>
<evidence type="ECO:0000313" key="6">
    <source>
        <dbReference type="EMBL" id="TCO09778.1"/>
    </source>
</evidence>
<dbReference type="NCBIfam" id="NF001244">
    <property type="entry name" value="PRK00216.1-5"/>
    <property type="match status" value="1"/>
</dbReference>
<reference evidence="6 7" key="1">
    <citation type="submission" date="2019-03" db="EMBL/GenBank/DDBJ databases">
        <title>Genomic Encyclopedia of Type Strains, Phase IV (KMG-IV): sequencing the most valuable type-strain genomes for metagenomic binning, comparative biology and taxonomic classification.</title>
        <authorList>
            <person name="Goeker M."/>
        </authorList>
    </citation>
    <scope>NUCLEOTIDE SEQUENCE [LARGE SCALE GENOMIC DNA]</scope>
    <source>
        <strain evidence="6 7">DSM 24179</strain>
    </source>
</reference>
<dbReference type="AlphaFoldDB" id="A0A4R2GM48"/>
<keyword evidence="3 5" id="KW-0808">Transferase</keyword>
<evidence type="ECO:0000256" key="2">
    <source>
        <dbReference type="ARBA" id="ARBA00022603"/>
    </source>
</evidence>
<keyword evidence="1 5" id="KW-0474">Menaquinone biosynthesis</keyword>
<dbReference type="PROSITE" id="PS51608">
    <property type="entry name" value="SAM_MT_UBIE"/>
    <property type="match status" value="1"/>
</dbReference>
<comment type="caution">
    <text evidence="5">Lacks conserved residue(s) required for the propagation of feature annotation.</text>
</comment>
<protein>
    <recommendedName>
        <fullName evidence="5">Demethylmenaquinone methyltransferase</fullName>
        <ecNumber evidence="5">2.1.1.163</ecNumber>
    </recommendedName>
</protein>
<dbReference type="Gene3D" id="3.40.50.150">
    <property type="entry name" value="Vaccinia Virus protein VP39"/>
    <property type="match status" value="1"/>
</dbReference>
<comment type="similarity">
    <text evidence="5">Belongs to the class I-like SAM-binding methyltransferase superfamily. MenG/UbiE family.</text>
</comment>
<proteinExistence type="inferred from homology"/>
<dbReference type="OrthoDB" id="9808140at2"/>
<keyword evidence="7" id="KW-1185">Reference proteome</keyword>
<dbReference type="CDD" id="cd02440">
    <property type="entry name" value="AdoMet_MTases"/>
    <property type="match status" value="1"/>
</dbReference>
<dbReference type="Proteomes" id="UP000295221">
    <property type="component" value="Unassembled WGS sequence"/>
</dbReference>
<evidence type="ECO:0000256" key="1">
    <source>
        <dbReference type="ARBA" id="ARBA00022428"/>
    </source>
</evidence>
<dbReference type="PANTHER" id="PTHR43591:SF24">
    <property type="entry name" value="2-METHOXY-6-POLYPRENYL-1,4-BENZOQUINOL METHYLASE, MITOCHONDRIAL"/>
    <property type="match status" value="1"/>
</dbReference>
<dbReference type="UniPathway" id="UPA00079">
    <property type="reaction ID" value="UER00169"/>
</dbReference>
<dbReference type="PANTHER" id="PTHR43591">
    <property type="entry name" value="METHYLTRANSFERASE"/>
    <property type="match status" value="1"/>
</dbReference>
<dbReference type="SUPFAM" id="SSF53335">
    <property type="entry name" value="S-adenosyl-L-methionine-dependent methyltransferases"/>
    <property type="match status" value="1"/>
</dbReference>
<dbReference type="GO" id="GO:0009234">
    <property type="term" value="P:menaquinone biosynthetic process"/>
    <property type="evidence" value="ECO:0007669"/>
    <property type="project" value="UniProtKB-UniRule"/>
</dbReference>
<name>A0A4R2GM48_9BACT</name>
<dbReference type="HAMAP" id="MF_01813">
    <property type="entry name" value="MenG_UbiE_methyltr"/>
    <property type="match status" value="1"/>
</dbReference>
<dbReference type="GO" id="GO:0043770">
    <property type="term" value="F:demethylmenaquinone methyltransferase activity"/>
    <property type="evidence" value="ECO:0007669"/>
    <property type="project" value="UniProtKB-UniRule"/>
</dbReference>
<dbReference type="NCBIfam" id="TIGR01934">
    <property type="entry name" value="MenG_MenH_UbiE"/>
    <property type="match status" value="1"/>
</dbReference>
<dbReference type="Pfam" id="PF01209">
    <property type="entry name" value="Ubie_methyltran"/>
    <property type="match status" value="1"/>
</dbReference>
<keyword evidence="4 5" id="KW-0949">S-adenosyl-L-methionine</keyword>
<evidence type="ECO:0000256" key="3">
    <source>
        <dbReference type="ARBA" id="ARBA00022679"/>
    </source>
</evidence>
<keyword evidence="2 5" id="KW-0489">Methyltransferase</keyword>